<dbReference type="Proteomes" id="UP000249061">
    <property type="component" value="Unassembled WGS sequence"/>
</dbReference>
<dbReference type="PROSITE" id="PS50125">
    <property type="entry name" value="GUANYLATE_CYCLASE_2"/>
    <property type="match status" value="1"/>
</dbReference>
<accession>A0A2W5THH7</accession>
<dbReference type="InterPro" id="IPR001054">
    <property type="entry name" value="A/G_cyclase"/>
</dbReference>
<dbReference type="InterPro" id="IPR029787">
    <property type="entry name" value="Nucleotide_cyclase"/>
</dbReference>
<dbReference type="PANTHER" id="PTHR43081">
    <property type="entry name" value="ADENYLATE CYCLASE, TERMINAL-DIFFERENTIATION SPECIFIC-RELATED"/>
    <property type="match status" value="1"/>
</dbReference>
<dbReference type="GO" id="GO:0000160">
    <property type="term" value="P:phosphorelay signal transduction system"/>
    <property type="evidence" value="ECO:0007669"/>
    <property type="project" value="InterPro"/>
</dbReference>
<feature type="domain" description="Response regulatory" evidence="2">
    <location>
        <begin position="147"/>
        <end position="262"/>
    </location>
</feature>
<name>A0A2W5THH7_9BACT</name>
<dbReference type="PROSITE" id="PS50110">
    <property type="entry name" value="RESPONSE_REGULATORY"/>
    <property type="match status" value="1"/>
</dbReference>
<dbReference type="Pfam" id="PF00072">
    <property type="entry name" value="Response_reg"/>
    <property type="match status" value="1"/>
</dbReference>
<dbReference type="SMART" id="SM00044">
    <property type="entry name" value="CYCc"/>
    <property type="match status" value="1"/>
</dbReference>
<evidence type="ECO:0000313" key="5">
    <source>
        <dbReference type="Proteomes" id="UP000249061"/>
    </source>
</evidence>
<dbReference type="AlphaFoldDB" id="A0A2W5THH7"/>
<dbReference type="InterPro" id="IPR011006">
    <property type="entry name" value="CheY-like_superfamily"/>
</dbReference>
<dbReference type="CDD" id="cd07302">
    <property type="entry name" value="CHD"/>
    <property type="match status" value="1"/>
</dbReference>
<dbReference type="InterPro" id="IPR050697">
    <property type="entry name" value="Adenylyl/Guanylyl_Cyclase_3/4"/>
</dbReference>
<dbReference type="Gene3D" id="3.40.50.2300">
    <property type="match status" value="1"/>
</dbReference>
<dbReference type="CDD" id="cd17574">
    <property type="entry name" value="REC_OmpR"/>
    <property type="match status" value="1"/>
</dbReference>
<dbReference type="EMBL" id="QFQP01000006">
    <property type="protein sequence ID" value="PZR14970.1"/>
    <property type="molecule type" value="Genomic_DNA"/>
</dbReference>
<proteinExistence type="predicted"/>
<feature type="domain" description="Guanylate cyclase" evidence="3">
    <location>
        <begin position="303"/>
        <end position="433"/>
    </location>
</feature>
<dbReference type="InterPro" id="IPR001789">
    <property type="entry name" value="Sig_transdc_resp-reg_receiver"/>
</dbReference>
<dbReference type="SMART" id="SM00448">
    <property type="entry name" value="REC"/>
    <property type="match status" value="1"/>
</dbReference>
<dbReference type="GO" id="GO:0004016">
    <property type="term" value="F:adenylate cyclase activity"/>
    <property type="evidence" value="ECO:0007669"/>
    <property type="project" value="UniProtKB-ARBA"/>
</dbReference>
<dbReference type="InterPro" id="IPR037257">
    <property type="entry name" value="T2SS_E_N_sf"/>
</dbReference>
<keyword evidence="1" id="KW-0597">Phosphoprotein</keyword>
<evidence type="ECO:0000259" key="2">
    <source>
        <dbReference type="PROSITE" id="PS50110"/>
    </source>
</evidence>
<evidence type="ECO:0000256" key="1">
    <source>
        <dbReference type="PROSITE-ProRule" id="PRU00169"/>
    </source>
</evidence>
<evidence type="ECO:0000259" key="3">
    <source>
        <dbReference type="PROSITE" id="PS50125"/>
    </source>
</evidence>
<dbReference type="Gene3D" id="3.30.70.1230">
    <property type="entry name" value="Nucleotide cyclase"/>
    <property type="match status" value="1"/>
</dbReference>
<evidence type="ECO:0000313" key="4">
    <source>
        <dbReference type="EMBL" id="PZR14970.1"/>
    </source>
</evidence>
<sequence length="491" mass="53039">MTDQLRRFGDFLISLGLVTEGQVQQALALQPLTGSRVGESLLSLGYLTRAQLQRALSLAVQKGDAVVLDRPPLGEILLGLRTVTAEQVNAALTEQQKSGRRIGELLVEAGAIDHRQLYEALGLQQRMAPTTEDAAIVDAPVLARGQKVVIIDDSELACALVEEGLTSQGYEVATFCDPFLALEQMDITRPDLVLTDLDMPGMDGNEVCRRLKHGPGVSVPVIILTANDEETTRLKGLREGADDYVSKGASMEELALRVEAVLRRTKETERMRRLFARYTSDAVVEEILRVGDVVLTGEKREVTVLFADIRNFTSFAESREPEEVMRQLNEVLGRLADTVLEFGGTLDKFLGDGLMAVWGAPVRHEDDASSAVGAALRMLHEVDALNASRTPEAPFELGIGINTGMVLAGSLGSQRRTEYTCIGDAVNVASRLCSLAAPGEILVGEGTARALEHLAPMEALAPVRVKGKSQPVPLFRVTPEVDAALAAVRAR</sequence>
<reference evidence="4 5" key="1">
    <citation type="submission" date="2017-08" db="EMBL/GenBank/DDBJ databases">
        <title>Infants hospitalized years apart are colonized by the same room-sourced microbial strains.</title>
        <authorList>
            <person name="Brooks B."/>
            <person name="Olm M.R."/>
            <person name="Firek B.A."/>
            <person name="Baker R."/>
            <person name="Thomas B.C."/>
            <person name="Morowitz M.J."/>
            <person name="Banfield J.F."/>
        </authorList>
    </citation>
    <scope>NUCLEOTIDE SEQUENCE [LARGE SCALE GENOMIC DNA]</scope>
    <source>
        <strain evidence="4">S2_003_000_R2_14</strain>
    </source>
</reference>
<dbReference type="PANTHER" id="PTHR43081:SF1">
    <property type="entry name" value="ADENYLATE CYCLASE, TERMINAL-DIFFERENTIATION SPECIFIC"/>
    <property type="match status" value="1"/>
</dbReference>
<dbReference type="GO" id="GO:0006171">
    <property type="term" value="P:cAMP biosynthetic process"/>
    <property type="evidence" value="ECO:0007669"/>
    <property type="project" value="TreeGrafter"/>
</dbReference>
<organism evidence="4 5">
    <name type="scientific">Archangium gephyra</name>
    <dbReference type="NCBI Taxonomy" id="48"/>
    <lineage>
        <taxon>Bacteria</taxon>
        <taxon>Pseudomonadati</taxon>
        <taxon>Myxococcota</taxon>
        <taxon>Myxococcia</taxon>
        <taxon>Myxococcales</taxon>
        <taxon>Cystobacterineae</taxon>
        <taxon>Archangiaceae</taxon>
        <taxon>Archangium</taxon>
    </lineage>
</organism>
<dbReference type="SUPFAM" id="SSF55073">
    <property type="entry name" value="Nucleotide cyclase"/>
    <property type="match status" value="1"/>
</dbReference>
<protein>
    <submittedName>
        <fullName evidence="4">Cyclase</fullName>
    </submittedName>
</protein>
<dbReference type="SUPFAM" id="SSF160246">
    <property type="entry name" value="EspE N-terminal domain-like"/>
    <property type="match status" value="2"/>
</dbReference>
<feature type="modified residue" description="4-aspartylphosphate" evidence="1">
    <location>
        <position position="196"/>
    </location>
</feature>
<dbReference type="Pfam" id="PF00211">
    <property type="entry name" value="Guanylate_cyc"/>
    <property type="match status" value="1"/>
</dbReference>
<dbReference type="SUPFAM" id="SSF52172">
    <property type="entry name" value="CheY-like"/>
    <property type="match status" value="1"/>
</dbReference>
<comment type="caution">
    <text evidence="4">The sequence shown here is derived from an EMBL/GenBank/DDBJ whole genome shotgun (WGS) entry which is preliminary data.</text>
</comment>
<gene>
    <name evidence="4" type="ORF">DI536_09335</name>
</gene>